<dbReference type="OrthoDB" id="9800421at2"/>
<keyword evidence="2" id="KW-1185">Reference proteome</keyword>
<dbReference type="HOGENOM" id="CLU_115811_2_1_5"/>
<dbReference type="RefSeq" id="WP_012522594.1">
    <property type="nucleotide sequence ID" value="NC_011144.1"/>
</dbReference>
<dbReference type="EMBL" id="CP000747">
    <property type="protein sequence ID" value="ACG78452.1"/>
    <property type="molecule type" value="Genomic_DNA"/>
</dbReference>
<dbReference type="InterPro" id="IPR008318">
    <property type="entry name" value="UCP030820"/>
</dbReference>
<evidence type="ECO:0000313" key="1">
    <source>
        <dbReference type="EMBL" id="ACG78452.1"/>
    </source>
</evidence>
<dbReference type="Pfam" id="PF06073">
    <property type="entry name" value="DUF934"/>
    <property type="match status" value="1"/>
</dbReference>
<dbReference type="AlphaFoldDB" id="B4RE19"/>
<evidence type="ECO:0000313" key="2">
    <source>
        <dbReference type="Proteomes" id="UP000001868"/>
    </source>
</evidence>
<proteinExistence type="predicted"/>
<dbReference type="eggNOG" id="COG3749">
    <property type="taxonomic scope" value="Bacteria"/>
</dbReference>
<dbReference type="STRING" id="450851.PHZ_c2041"/>
<protein>
    <recommendedName>
        <fullName evidence="3">Oxidoreductase</fullName>
    </recommendedName>
</protein>
<dbReference type="Proteomes" id="UP000001868">
    <property type="component" value="Chromosome"/>
</dbReference>
<evidence type="ECO:0008006" key="3">
    <source>
        <dbReference type="Google" id="ProtNLM"/>
    </source>
</evidence>
<dbReference type="PIRSF" id="PIRSF030820">
    <property type="entry name" value="UCP030820"/>
    <property type="match status" value="1"/>
</dbReference>
<organism evidence="1 2">
    <name type="scientific">Phenylobacterium zucineum (strain HLK1)</name>
    <dbReference type="NCBI Taxonomy" id="450851"/>
    <lineage>
        <taxon>Bacteria</taxon>
        <taxon>Pseudomonadati</taxon>
        <taxon>Pseudomonadota</taxon>
        <taxon>Alphaproteobacteria</taxon>
        <taxon>Caulobacterales</taxon>
        <taxon>Caulobacteraceae</taxon>
        <taxon>Phenylobacterium</taxon>
    </lineage>
</organism>
<gene>
    <name evidence="1" type="ordered locus">PHZ_c2041</name>
</gene>
<name>B4RE19_PHEZH</name>
<dbReference type="KEGG" id="pzu:PHZ_c2041"/>
<reference evidence="1 2" key="1">
    <citation type="journal article" date="2008" name="BMC Genomics">
        <title>Complete genome of Phenylobacterium zucineum - a novel facultative intracellular bacterium isolated from human erythroleukemia cell line K562.</title>
        <authorList>
            <person name="Luo Y."/>
            <person name="Xu X."/>
            <person name="Ding Z."/>
            <person name="Liu Z."/>
            <person name="Zhang B."/>
            <person name="Yan Z."/>
            <person name="Sun J."/>
            <person name="Hu S."/>
            <person name="Hu X."/>
        </authorList>
    </citation>
    <scope>NUCLEOTIDE SEQUENCE [LARGE SCALE GENOMIC DNA]</scope>
    <source>
        <strain evidence="1 2">HLK1</strain>
    </source>
</reference>
<sequence length="166" mass="18723">MPTHIRLRDGRMAPVEDPFTYVADDQELVPGDVILSLTRFQAEGDRLLSEGRAVGVRLEAGEEVEALAYDLPRIAVVALAFPKFRDGRHYSNARILRERLGYKGEIRAVGDVLREQAGFMLRCGFDAFEPADGSGAQQWEAATRRFRHVYQRAADDREPAFVERDS</sequence>
<accession>B4RE19</accession>